<evidence type="ECO:0000259" key="4">
    <source>
        <dbReference type="Pfam" id="PF03446"/>
    </source>
</evidence>
<reference evidence="6 7" key="1">
    <citation type="submission" date="2019-01" db="EMBL/GenBank/DDBJ databases">
        <title>The draft genome of Rhizobium sp. 24NR.</title>
        <authorList>
            <person name="Liu L."/>
            <person name="Liang L."/>
            <person name="Shi S."/>
            <person name="Xu L."/>
            <person name="Wang X."/>
            <person name="Li L."/>
            <person name="Zhang X."/>
        </authorList>
    </citation>
    <scope>NUCLEOTIDE SEQUENCE [LARGE SCALE GENOMIC DNA]</scope>
    <source>
        <strain evidence="6 7">24NR</strain>
    </source>
</reference>
<evidence type="ECO:0000256" key="3">
    <source>
        <dbReference type="PIRSR" id="PIRSR000103-1"/>
    </source>
</evidence>
<feature type="domain" description="3-hydroxyisobutyrate dehydrogenase-like NAD-binding" evidence="5">
    <location>
        <begin position="151"/>
        <end position="270"/>
    </location>
</feature>
<proteinExistence type="predicted"/>
<dbReference type="Pfam" id="PF14833">
    <property type="entry name" value="NAD_binding_11"/>
    <property type="match status" value="1"/>
</dbReference>
<feature type="active site" evidence="3">
    <location>
        <position position="157"/>
    </location>
</feature>
<dbReference type="PIRSF" id="PIRSF000103">
    <property type="entry name" value="HIBADH"/>
    <property type="match status" value="1"/>
</dbReference>
<feature type="domain" description="6-phosphogluconate dehydrogenase NADP-binding" evidence="4">
    <location>
        <begin position="1"/>
        <end position="148"/>
    </location>
</feature>
<dbReference type="PANTHER" id="PTHR43580:SF2">
    <property type="entry name" value="CYTOKINE-LIKE NUCLEAR FACTOR N-PAC"/>
    <property type="match status" value="1"/>
</dbReference>
<dbReference type="InterPro" id="IPR036291">
    <property type="entry name" value="NAD(P)-bd_dom_sf"/>
</dbReference>
<dbReference type="OrthoDB" id="9812907at2"/>
<dbReference type="GO" id="GO:0050661">
    <property type="term" value="F:NADP binding"/>
    <property type="evidence" value="ECO:0007669"/>
    <property type="project" value="InterPro"/>
</dbReference>
<name>A0A3S3RIX7_9HYPH</name>
<dbReference type="Proteomes" id="UP000287687">
    <property type="component" value="Unassembled WGS sequence"/>
</dbReference>
<gene>
    <name evidence="6" type="ORF">EPK99_13435</name>
</gene>
<sequence length="275" mass="28069">MGSAMARRLSASGFTVTGWSRTRPTSEAAAEMGIAVAPDLSSLSAASDVLILALLDEEAVHAVLDALANTSIQGRLIVDTSTVSPQVLRDRAAQFNGLGASLVDAPVSGGPDMVLTGKVGLYIGGSEKDYLRFLPVAEALSDRIHHVGGLGDGAAAKLVNNMMLMGLWQSLKEALLLGKKAGLPSAKILEILSGSPAASPALKSRLPVIRGETDAVGFPVAGAIKDARVVRDLAASLDVTLPAIAASLASFEAAASAGYAQADLATMVRLVAESD</sequence>
<dbReference type="Pfam" id="PF03446">
    <property type="entry name" value="NAD_binding_2"/>
    <property type="match status" value="1"/>
</dbReference>
<dbReference type="Gene3D" id="1.10.1040.10">
    <property type="entry name" value="N-(1-d-carboxylethyl)-l-norvaline Dehydrogenase, domain 2"/>
    <property type="match status" value="1"/>
</dbReference>
<dbReference type="InterPro" id="IPR029154">
    <property type="entry name" value="HIBADH-like_NADP-bd"/>
</dbReference>
<accession>A0A3S3RIX7</accession>
<comment type="caution">
    <text evidence="6">The sequence shown here is derived from an EMBL/GenBank/DDBJ whole genome shotgun (WGS) entry which is preliminary data.</text>
</comment>
<dbReference type="InterPro" id="IPR013328">
    <property type="entry name" value="6PGD_dom2"/>
</dbReference>
<evidence type="ECO:0000313" key="6">
    <source>
        <dbReference type="EMBL" id="RWX77315.1"/>
    </source>
</evidence>
<dbReference type="PANTHER" id="PTHR43580">
    <property type="entry name" value="OXIDOREDUCTASE GLYR1-RELATED"/>
    <property type="match status" value="1"/>
</dbReference>
<dbReference type="InterPro" id="IPR006115">
    <property type="entry name" value="6PGDH_NADP-bd"/>
</dbReference>
<dbReference type="GO" id="GO:0016491">
    <property type="term" value="F:oxidoreductase activity"/>
    <property type="evidence" value="ECO:0007669"/>
    <property type="project" value="UniProtKB-KW"/>
</dbReference>
<protein>
    <submittedName>
        <fullName evidence="6">NAD(P)-dependent oxidoreductase</fullName>
    </submittedName>
</protein>
<organism evidence="6 7">
    <name type="scientific">Neorhizobium lilium</name>
    <dbReference type="NCBI Taxonomy" id="2503024"/>
    <lineage>
        <taxon>Bacteria</taxon>
        <taxon>Pseudomonadati</taxon>
        <taxon>Pseudomonadota</taxon>
        <taxon>Alphaproteobacteria</taxon>
        <taxon>Hyphomicrobiales</taxon>
        <taxon>Rhizobiaceae</taxon>
        <taxon>Rhizobium/Agrobacterium group</taxon>
        <taxon>Neorhizobium</taxon>
    </lineage>
</organism>
<dbReference type="SUPFAM" id="SSF48179">
    <property type="entry name" value="6-phosphogluconate dehydrogenase C-terminal domain-like"/>
    <property type="match status" value="1"/>
</dbReference>
<dbReference type="GO" id="GO:0051287">
    <property type="term" value="F:NAD binding"/>
    <property type="evidence" value="ECO:0007669"/>
    <property type="project" value="InterPro"/>
</dbReference>
<dbReference type="AlphaFoldDB" id="A0A3S3RIX7"/>
<keyword evidence="1" id="KW-0560">Oxidoreductase</keyword>
<evidence type="ECO:0000259" key="5">
    <source>
        <dbReference type="Pfam" id="PF14833"/>
    </source>
</evidence>
<keyword evidence="7" id="KW-1185">Reference proteome</keyword>
<evidence type="ECO:0000256" key="2">
    <source>
        <dbReference type="ARBA" id="ARBA00023027"/>
    </source>
</evidence>
<dbReference type="InterPro" id="IPR015815">
    <property type="entry name" value="HIBADH-related"/>
</dbReference>
<dbReference type="SUPFAM" id="SSF51735">
    <property type="entry name" value="NAD(P)-binding Rossmann-fold domains"/>
    <property type="match status" value="1"/>
</dbReference>
<evidence type="ECO:0000313" key="7">
    <source>
        <dbReference type="Proteomes" id="UP000287687"/>
    </source>
</evidence>
<dbReference type="InterPro" id="IPR008927">
    <property type="entry name" value="6-PGluconate_DH-like_C_sf"/>
</dbReference>
<dbReference type="Gene3D" id="3.40.50.720">
    <property type="entry name" value="NAD(P)-binding Rossmann-like Domain"/>
    <property type="match status" value="1"/>
</dbReference>
<dbReference type="InterPro" id="IPR051265">
    <property type="entry name" value="HIBADH-related_NP60_sf"/>
</dbReference>
<keyword evidence="2" id="KW-0520">NAD</keyword>
<dbReference type="EMBL" id="SBIP01000003">
    <property type="protein sequence ID" value="RWX77315.1"/>
    <property type="molecule type" value="Genomic_DNA"/>
</dbReference>
<evidence type="ECO:0000256" key="1">
    <source>
        <dbReference type="ARBA" id="ARBA00023002"/>
    </source>
</evidence>